<feature type="chain" id="PRO_5047053167" description="DUF5077 domain-containing protein" evidence="1">
    <location>
        <begin position="21"/>
        <end position="267"/>
    </location>
</feature>
<name>A0ABR2VW07_9FUNG</name>
<proteinExistence type="predicted"/>
<sequence>MKFTTVVAAIAAILPLHVSSIGTSIYSYPMLSPVSVPFTSFESDIEVTEGYAPSHTYWCTNGFNRGYMGIQTASPTDRRVLFSLWNKDADNLAQVIELGKGVLNATFGHEGTGVHAWLPYNWKTGEKMRLRVDAEFSGNDTIYSGYFWLDKKWFLIAKILGPDYGNEGLGYHYQFLENFGHDTTQTRRGVYSGQCYRQLGNKSCFPALGTTFTYTQLEDTFFGAGLNTKRNGLYLAIDGEGFGPNYNFPASYTKYYYDIPNIIWQAN</sequence>
<evidence type="ECO:0008006" key="4">
    <source>
        <dbReference type="Google" id="ProtNLM"/>
    </source>
</evidence>
<feature type="signal peptide" evidence="1">
    <location>
        <begin position="1"/>
        <end position="20"/>
    </location>
</feature>
<evidence type="ECO:0000313" key="3">
    <source>
        <dbReference type="Proteomes" id="UP001479436"/>
    </source>
</evidence>
<dbReference type="EMBL" id="JASJQH010007582">
    <property type="protein sequence ID" value="KAK9704137.1"/>
    <property type="molecule type" value="Genomic_DNA"/>
</dbReference>
<gene>
    <name evidence="2" type="ORF">K7432_010347</name>
</gene>
<evidence type="ECO:0000313" key="2">
    <source>
        <dbReference type="EMBL" id="KAK9704137.1"/>
    </source>
</evidence>
<evidence type="ECO:0000256" key="1">
    <source>
        <dbReference type="SAM" id="SignalP"/>
    </source>
</evidence>
<dbReference type="Proteomes" id="UP001479436">
    <property type="component" value="Unassembled WGS sequence"/>
</dbReference>
<reference evidence="2 3" key="1">
    <citation type="submission" date="2023-04" db="EMBL/GenBank/DDBJ databases">
        <title>Genome of Basidiobolus ranarum AG-B5.</title>
        <authorList>
            <person name="Stajich J.E."/>
            <person name="Carter-House D."/>
            <person name="Gryganskyi A."/>
        </authorList>
    </citation>
    <scope>NUCLEOTIDE SEQUENCE [LARGE SCALE GENOMIC DNA]</scope>
    <source>
        <strain evidence="2 3">AG-B5</strain>
    </source>
</reference>
<comment type="caution">
    <text evidence="2">The sequence shown here is derived from an EMBL/GenBank/DDBJ whole genome shotgun (WGS) entry which is preliminary data.</text>
</comment>
<protein>
    <recommendedName>
        <fullName evidence="4">DUF5077 domain-containing protein</fullName>
    </recommendedName>
</protein>
<organism evidence="2 3">
    <name type="scientific">Basidiobolus ranarum</name>
    <dbReference type="NCBI Taxonomy" id="34480"/>
    <lineage>
        <taxon>Eukaryota</taxon>
        <taxon>Fungi</taxon>
        <taxon>Fungi incertae sedis</taxon>
        <taxon>Zoopagomycota</taxon>
        <taxon>Entomophthoromycotina</taxon>
        <taxon>Basidiobolomycetes</taxon>
        <taxon>Basidiobolales</taxon>
        <taxon>Basidiobolaceae</taxon>
        <taxon>Basidiobolus</taxon>
    </lineage>
</organism>
<accession>A0ABR2VW07</accession>
<keyword evidence="3" id="KW-1185">Reference proteome</keyword>
<dbReference type="InterPro" id="IPR021862">
    <property type="entry name" value="DUF3472"/>
</dbReference>
<keyword evidence="1" id="KW-0732">Signal</keyword>
<dbReference type="Pfam" id="PF11958">
    <property type="entry name" value="DUF3472"/>
    <property type="match status" value="1"/>
</dbReference>